<proteinExistence type="inferred from homology"/>
<keyword evidence="4" id="KW-1185">Reference proteome</keyword>
<dbReference type="PANTHER" id="PTHR46696:SF4">
    <property type="entry name" value="BIOTIN BIOSYNTHESIS CYTOCHROME P450"/>
    <property type="match status" value="1"/>
</dbReference>
<keyword evidence="2" id="KW-0349">Heme</keyword>
<dbReference type="InterPro" id="IPR001128">
    <property type="entry name" value="Cyt_P450"/>
</dbReference>
<evidence type="ECO:0000313" key="4">
    <source>
        <dbReference type="Proteomes" id="UP000774570"/>
    </source>
</evidence>
<dbReference type="InterPro" id="IPR036396">
    <property type="entry name" value="Cyt_P450_sf"/>
</dbReference>
<keyword evidence="2" id="KW-0503">Monooxygenase</keyword>
<dbReference type="Pfam" id="PF00067">
    <property type="entry name" value="p450"/>
    <property type="match status" value="1"/>
</dbReference>
<keyword evidence="2" id="KW-0560">Oxidoreductase</keyword>
<dbReference type="PRINTS" id="PR00359">
    <property type="entry name" value="BP450"/>
</dbReference>
<keyword evidence="2" id="KW-0479">Metal-binding</keyword>
<dbReference type="InterPro" id="IPR002397">
    <property type="entry name" value="Cyt_P450_B"/>
</dbReference>
<organism evidence="3 4">
    <name type="scientific">Actinomadura parmotrematis</name>
    <dbReference type="NCBI Taxonomy" id="2864039"/>
    <lineage>
        <taxon>Bacteria</taxon>
        <taxon>Bacillati</taxon>
        <taxon>Actinomycetota</taxon>
        <taxon>Actinomycetes</taxon>
        <taxon>Streptosporangiales</taxon>
        <taxon>Thermomonosporaceae</taxon>
        <taxon>Actinomadura</taxon>
    </lineage>
</organism>
<keyword evidence="2" id="KW-0408">Iron</keyword>
<dbReference type="Proteomes" id="UP000774570">
    <property type="component" value="Unassembled WGS sequence"/>
</dbReference>
<protein>
    <submittedName>
        <fullName evidence="3">Cytochrome P450</fullName>
    </submittedName>
</protein>
<comment type="similarity">
    <text evidence="1 2">Belongs to the cytochrome P450 family.</text>
</comment>
<dbReference type="PROSITE" id="PS00086">
    <property type="entry name" value="CYTOCHROME_P450"/>
    <property type="match status" value="1"/>
</dbReference>
<evidence type="ECO:0000313" key="3">
    <source>
        <dbReference type="EMBL" id="MBW8487190.1"/>
    </source>
</evidence>
<dbReference type="InterPro" id="IPR017972">
    <property type="entry name" value="Cyt_P450_CS"/>
</dbReference>
<sequence>MTAPAPAQPQPFDPLDPAFLADPHPTYAALRATAPVVLSEATGMWFVTGRALVAEALGRPEVFSSRFGVPQSPATGDVRARIEEIRARGWEEVPTMLTEDPPAQTRYRRLVSRAFGRRSVEALEPEIRDAAAALAGALADAGRAEFVADFAVPLPVQVIAKMLGVPADRHPDVKRWTDAFAVTIGADATDEQRLDSAEGIVDFQHYFADLLERRRADPREDVVTGLVQAHLGEDEAPLTVEEILSIVQQLLVAGNETTTKLLTGLAHRLATDPPLWDALRADPAGAAPGIVEEGLRLLAPVQGMFRLTTEPAVLGGVELPAGAMVVLAYASANRDEDRFEQPDAFRPGRPHGREHMAFGWGIHHCLGAPLARKEAVVALEELARRLTTIELADAGGLAYDPSFLLRGIQRLPLNVS</sequence>
<evidence type="ECO:0000256" key="1">
    <source>
        <dbReference type="ARBA" id="ARBA00010617"/>
    </source>
</evidence>
<comment type="caution">
    <text evidence="3">The sequence shown here is derived from an EMBL/GenBank/DDBJ whole genome shotgun (WGS) entry which is preliminary data.</text>
</comment>
<dbReference type="SUPFAM" id="SSF48264">
    <property type="entry name" value="Cytochrome P450"/>
    <property type="match status" value="1"/>
</dbReference>
<dbReference type="PANTHER" id="PTHR46696">
    <property type="entry name" value="P450, PUTATIVE (EUROFUNG)-RELATED"/>
    <property type="match status" value="1"/>
</dbReference>
<accession>A0ABS7G390</accession>
<evidence type="ECO:0000256" key="2">
    <source>
        <dbReference type="RuleBase" id="RU000461"/>
    </source>
</evidence>
<dbReference type="EMBL" id="JAIBOA010000031">
    <property type="protein sequence ID" value="MBW8487190.1"/>
    <property type="molecule type" value="Genomic_DNA"/>
</dbReference>
<dbReference type="RefSeq" id="WP_220170429.1">
    <property type="nucleotide sequence ID" value="NZ_JAIBOA010000031.1"/>
</dbReference>
<reference evidence="3 4" key="1">
    <citation type="submission" date="2021-07" db="EMBL/GenBank/DDBJ databases">
        <title>Actinomadura sp. PM05-2 isolated from lichen.</title>
        <authorList>
            <person name="Somphong A."/>
            <person name="Phongsopitanun W."/>
            <person name="Tanasupawat S."/>
            <person name="Peongsungnone V."/>
        </authorList>
    </citation>
    <scope>NUCLEOTIDE SEQUENCE [LARGE SCALE GENOMIC DNA]</scope>
    <source>
        <strain evidence="3 4">PM05-2</strain>
    </source>
</reference>
<name>A0ABS7G390_9ACTN</name>
<dbReference type="Gene3D" id="1.10.630.10">
    <property type="entry name" value="Cytochrome P450"/>
    <property type="match status" value="1"/>
</dbReference>
<gene>
    <name evidence="3" type="ORF">K1Y72_32835</name>
</gene>